<comment type="caution">
    <text evidence="2">The sequence shown here is derived from an EMBL/GenBank/DDBJ whole genome shotgun (WGS) entry which is preliminary data.</text>
</comment>
<dbReference type="EMBL" id="LGRX02001950">
    <property type="protein sequence ID" value="KAK3285142.1"/>
    <property type="molecule type" value="Genomic_DNA"/>
</dbReference>
<proteinExistence type="predicted"/>
<feature type="transmembrane region" description="Helical" evidence="1">
    <location>
        <begin position="59"/>
        <end position="76"/>
    </location>
</feature>
<feature type="transmembrane region" description="Helical" evidence="1">
    <location>
        <begin position="82"/>
        <end position="103"/>
    </location>
</feature>
<accession>A0AAE0GVN1</accession>
<protein>
    <submittedName>
        <fullName evidence="2">Uncharacterized protein</fullName>
    </submittedName>
</protein>
<dbReference type="AlphaFoldDB" id="A0AAE0GVN1"/>
<keyword evidence="1" id="KW-0472">Membrane</keyword>
<keyword evidence="1" id="KW-1133">Transmembrane helix</keyword>
<organism evidence="2 3">
    <name type="scientific">Cymbomonas tetramitiformis</name>
    <dbReference type="NCBI Taxonomy" id="36881"/>
    <lineage>
        <taxon>Eukaryota</taxon>
        <taxon>Viridiplantae</taxon>
        <taxon>Chlorophyta</taxon>
        <taxon>Pyramimonadophyceae</taxon>
        <taxon>Pyramimonadales</taxon>
        <taxon>Pyramimonadaceae</taxon>
        <taxon>Cymbomonas</taxon>
    </lineage>
</organism>
<evidence type="ECO:0000313" key="2">
    <source>
        <dbReference type="EMBL" id="KAK3285142.1"/>
    </source>
</evidence>
<keyword evidence="1" id="KW-0812">Transmembrane</keyword>
<keyword evidence="3" id="KW-1185">Reference proteome</keyword>
<reference evidence="2 3" key="1">
    <citation type="journal article" date="2015" name="Genome Biol. Evol.">
        <title>Comparative Genomics of a Bacterivorous Green Alga Reveals Evolutionary Causalities and Consequences of Phago-Mixotrophic Mode of Nutrition.</title>
        <authorList>
            <person name="Burns J.A."/>
            <person name="Paasch A."/>
            <person name="Narechania A."/>
            <person name="Kim E."/>
        </authorList>
    </citation>
    <scope>NUCLEOTIDE SEQUENCE [LARGE SCALE GENOMIC DNA]</scope>
    <source>
        <strain evidence="2 3">PLY_AMNH</strain>
    </source>
</reference>
<name>A0AAE0GVN1_9CHLO</name>
<feature type="transmembrane region" description="Helical" evidence="1">
    <location>
        <begin position="33"/>
        <end position="52"/>
    </location>
</feature>
<evidence type="ECO:0000313" key="3">
    <source>
        <dbReference type="Proteomes" id="UP001190700"/>
    </source>
</evidence>
<sequence>MGAWCGVQVLWCGTHGLRGCSVKRSGCGGQCVAAVWGAVAALGAMAAVWGAVGATWGRGYVCLCGSVAAVWAQWLWCGAQWLWLGAVSAVWGAGAAVWGAVAIGRILPGTRVRLQGLQSSEECHLNGEVGVVEEDAANSERYIVSLKGQGNVKLALKENNLELTVRAEGLPRCTQPHIVCMISNKQGLRNSL</sequence>
<evidence type="ECO:0000256" key="1">
    <source>
        <dbReference type="SAM" id="Phobius"/>
    </source>
</evidence>
<dbReference type="Proteomes" id="UP001190700">
    <property type="component" value="Unassembled WGS sequence"/>
</dbReference>
<gene>
    <name evidence="2" type="ORF">CYMTET_7241</name>
</gene>